<feature type="compositionally biased region" description="Low complexity" evidence="1">
    <location>
        <begin position="51"/>
        <end position="62"/>
    </location>
</feature>
<feature type="compositionally biased region" description="Gly residues" evidence="1">
    <location>
        <begin position="75"/>
        <end position="89"/>
    </location>
</feature>
<dbReference type="AlphaFoldDB" id="A0AA40F282"/>
<protein>
    <submittedName>
        <fullName evidence="3">Uncharacterized protein</fullName>
    </submittedName>
</protein>
<evidence type="ECO:0000313" key="4">
    <source>
        <dbReference type="Proteomes" id="UP001172155"/>
    </source>
</evidence>
<feature type="region of interest" description="Disordered" evidence="1">
    <location>
        <begin position="1"/>
        <end position="117"/>
    </location>
</feature>
<evidence type="ECO:0000256" key="2">
    <source>
        <dbReference type="SAM" id="Phobius"/>
    </source>
</evidence>
<keyword evidence="4" id="KW-1185">Reference proteome</keyword>
<sequence length="322" mass="32731">MLPPIPPSRRARLDVRDLHDGGGKSSGSPSSPSSNLPSVSSHPTPGPPGFPGSSDGSKSLPGVPEPSSPSSGTNSGPGSGSGSSSGTGTGTSVIPNSTAKPPPASTSSSSSSSTQSGSTPIIFINGAPVPLLAIVLPIVFLFLALFLGSLFYFYRKARKSGTPPRHARIFLDALLIATFLWIPVLLVKLALSARRRRQRRGTLIVAGDANAAYSKLEDTGGAAPPMARTPSPADAEFLGLYGRYAPQPPMGVVVLRPAHGMMPGRYEPFAAPPPYDGPRTGRGAGARGAGEDEITAVGTAAGGRPATALAEMSPLAGPGRVR</sequence>
<gene>
    <name evidence="3" type="ORF">B0T18DRAFT_427635</name>
</gene>
<keyword evidence="2" id="KW-0812">Transmembrane</keyword>
<feature type="transmembrane region" description="Helical" evidence="2">
    <location>
        <begin position="169"/>
        <end position="191"/>
    </location>
</feature>
<feature type="compositionally biased region" description="Low complexity" evidence="1">
    <location>
        <begin position="105"/>
        <end position="117"/>
    </location>
</feature>
<dbReference type="EMBL" id="JAUKUD010000003">
    <property type="protein sequence ID" value="KAK0749527.1"/>
    <property type="molecule type" value="Genomic_DNA"/>
</dbReference>
<organism evidence="3 4">
    <name type="scientific">Schizothecium vesticola</name>
    <dbReference type="NCBI Taxonomy" id="314040"/>
    <lineage>
        <taxon>Eukaryota</taxon>
        <taxon>Fungi</taxon>
        <taxon>Dikarya</taxon>
        <taxon>Ascomycota</taxon>
        <taxon>Pezizomycotina</taxon>
        <taxon>Sordariomycetes</taxon>
        <taxon>Sordariomycetidae</taxon>
        <taxon>Sordariales</taxon>
        <taxon>Schizotheciaceae</taxon>
        <taxon>Schizothecium</taxon>
    </lineage>
</organism>
<dbReference type="Proteomes" id="UP001172155">
    <property type="component" value="Unassembled WGS sequence"/>
</dbReference>
<comment type="caution">
    <text evidence="3">The sequence shown here is derived from an EMBL/GenBank/DDBJ whole genome shotgun (WGS) entry which is preliminary data.</text>
</comment>
<evidence type="ECO:0000313" key="3">
    <source>
        <dbReference type="EMBL" id="KAK0749527.1"/>
    </source>
</evidence>
<keyword evidence="2" id="KW-1133">Transmembrane helix</keyword>
<feature type="compositionally biased region" description="Low complexity" evidence="1">
    <location>
        <begin position="26"/>
        <end position="43"/>
    </location>
</feature>
<feature type="compositionally biased region" description="Basic and acidic residues" evidence="1">
    <location>
        <begin position="11"/>
        <end position="22"/>
    </location>
</feature>
<name>A0AA40F282_9PEZI</name>
<accession>A0AA40F282</accession>
<feature type="region of interest" description="Disordered" evidence="1">
    <location>
        <begin position="269"/>
        <end position="322"/>
    </location>
</feature>
<keyword evidence="2" id="KW-0472">Membrane</keyword>
<proteinExistence type="predicted"/>
<feature type="transmembrane region" description="Helical" evidence="2">
    <location>
        <begin position="131"/>
        <end position="154"/>
    </location>
</feature>
<evidence type="ECO:0000256" key="1">
    <source>
        <dbReference type="SAM" id="MobiDB-lite"/>
    </source>
</evidence>
<reference evidence="3" key="1">
    <citation type="submission" date="2023-06" db="EMBL/GenBank/DDBJ databases">
        <title>Genome-scale phylogeny and comparative genomics of the fungal order Sordariales.</title>
        <authorList>
            <consortium name="Lawrence Berkeley National Laboratory"/>
            <person name="Hensen N."/>
            <person name="Bonometti L."/>
            <person name="Westerberg I."/>
            <person name="Brannstrom I.O."/>
            <person name="Guillou S."/>
            <person name="Cros-Aarteil S."/>
            <person name="Calhoun S."/>
            <person name="Haridas S."/>
            <person name="Kuo A."/>
            <person name="Mondo S."/>
            <person name="Pangilinan J."/>
            <person name="Riley R."/>
            <person name="LaButti K."/>
            <person name="Andreopoulos B."/>
            <person name="Lipzen A."/>
            <person name="Chen C."/>
            <person name="Yanf M."/>
            <person name="Daum C."/>
            <person name="Ng V."/>
            <person name="Clum A."/>
            <person name="Steindorff A."/>
            <person name="Ohm R."/>
            <person name="Martin F."/>
            <person name="Silar P."/>
            <person name="Natvig D."/>
            <person name="Lalanne C."/>
            <person name="Gautier V."/>
            <person name="Ament-velasquez S.L."/>
            <person name="Kruys A."/>
            <person name="Hutchinson M.I."/>
            <person name="Powell A.J."/>
            <person name="Barry K."/>
            <person name="Miller A.N."/>
            <person name="Grigoriev I.V."/>
            <person name="Debuchy R."/>
            <person name="Gladieux P."/>
            <person name="Thoren M.H."/>
            <person name="Johannesson H."/>
        </authorList>
    </citation>
    <scope>NUCLEOTIDE SEQUENCE</scope>
    <source>
        <strain evidence="3">SMH3187-1</strain>
    </source>
</reference>